<accession>A0A1I6TFS5</accession>
<keyword evidence="3" id="KW-1185">Reference proteome</keyword>
<name>A0A1I6TFS5_9RHOB</name>
<dbReference type="Pfam" id="PF13449">
    <property type="entry name" value="Phytase-like"/>
    <property type="match status" value="1"/>
</dbReference>
<evidence type="ECO:0000313" key="3">
    <source>
        <dbReference type="Proteomes" id="UP000199239"/>
    </source>
</evidence>
<evidence type="ECO:0000313" key="2">
    <source>
        <dbReference type="EMBL" id="SFS88041.1"/>
    </source>
</evidence>
<dbReference type="Proteomes" id="UP000199239">
    <property type="component" value="Unassembled WGS sequence"/>
</dbReference>
<dbReference type="InterPro" id="IPR011042">
    <property type="entry name" value="6-blade_b-propeller_TolB-like"/>
</dbReference>
<sequence>MPIGTGSELNLISFIFAVFFASTLTAAENKPVLHFETEFIWHESASWFGGLSGLELSPDGQRMTIITDRGHVLQASIQREAGQITAAKITHSVAMRDATGSILRRPFTDAEGLAIAPDGTHSVSFEGQHRIATLNIKDGVTTPIARLSASEFQAENSGFEALAIDKNGTIFAIAEQTKGDHFPLFAFKDGTQTIAAQIPRNGPFLPVGADFGANGRLYVLERAVTPLGFRTRIRRIDLDTATPHSVTLIQTLPARFDNLEAISVWEDASGRTRLTLVSDDNFMPFQNTQIIEFSVID</sequence>
<gene>
    <name evidence="2" type="ORF">SAMN04488040_2236</name>
</gene>
<dbReference type="SUPFAM" id="SSF101898">
    <property type="entry name" value="NHL repeat"/>
    <property type="match status" value="1"/>
</dbReference>
<dbReference type="PIRSF" id="PIRSF031900">
    <property type="entry name" value="UCP031900"/>
    <property type="match status" value="1"/>
</dbReference>
<dbReference type="EMBL" id="FPAJ01000003">
    <property type="protein sequence ID" value="SFS88041.1"/>
    <property type="molecule type" value="Genomic_DNA"/>
</dbReference>
<dbReference type="Gene3D" id="2.120.10.30">
    <property type="entry name" value="TolB, C-terminal domain"/>
    <property type="match status" value="1"/>
</dbReference>
<evidence type="ECO:0000259" key="1">
    <source>
        <dbReference type="Pfam" id="PF13449"/>
    </source>
</evidence>
<dbReference type="InterPro" id="IPR027372">
    <property type="entry name" value="Phytase-like_dom"/>
</dbReference>
<reference evidence="3" key="1">
    <citation type="submission" date="2016-10" db="EMBL/GenBank/DDBJ databases">
        <authorList>
            <person name="Varghese N."/>
            <person name="Submissions S."/>
        </authorList>
    </citation>
    <scope>NUCLEOTIDE SEQUENCE [LARGE SCALE GENOMIC DNA]</scope>
    <source>
        <strain evidence="3">DSM 23422</strain>
    </source>
</reference>
<dbReference type="AlphaFoldDB" id="A0A1I6TFS5"/>
<protein>
    <recommendedName>
        <fullName evidence="1">Phytase-like domain-containing protein</fullName>
    </recommendedName>
</protein>
<organism evidence="2 3">
    <name type="scientific">Sulfitobacter marinus</name>
    <dbReference type="NCBI Taxonomy" id="394264"/>
    <lineage>
        <taxon>Bacteria</taxon>
        <taxon>Pseudomonadati</taxon>
        <taxon>Pseudomonadota</taxon>
        <taxon>Alphaproteobacteria</taxon>
        <taxon>Rhodobacterales</taxon>
        <taxon>Roseobacteraceae</taxon>
        <taxon>Sulfitobacter</taxon>
    </lineage>
</organism>
<dbReference type="InterPro" id="IPR014567">
    <property type="entry name" value="UCP031900"/>
</dbReference>
<feature type="domain" description="Phytase-like" evidence="1">
    <location>
        <begin position="47"/>
        <end position="282"/>
    </location>
</feature>
<dbReference type="STRING" id="394264.SAMN04488040_2236"/>
<dbReference type="RefSeq" id="WP_093916431.1">
    <property type="nucleotide sequence ID" value="NZ_FPAJ01000003.1"/>
</dbReference>
<proteinExistence type="predicted"/>